<dbReference type="PROSITE" id="PS50943">
    <property type="entry name" value="HTH_CROC1"/>
    <property type="match status" value="1"/>
</dbReference>
<dbReference type="GO" id="GO:0003677">
    <property type="term" value="F:DNA binding"/>
    <property type="evidence" value="ECO:0007669"/>
    <property type="project" value="InterPro"/>
</dbReference>
<protein>
    <submittedName>
        <fullName evidence="2">DUF4065 domain-containing protein</fullName>
    </submittedName>
</protein>
<name>A0A9D7XJ93_9BACT</name>
<organism evidence="2 3">
    <name type="scientific">Candidatus Defluviibacterium haderslevense</name>
    <dbReference type="NCBI Taxonomy" id="2981993"/>
    <lineage>
        <taxon>Bacteria</taxon>
        <taxon>Pseudomonadati</taxon>
        <taxon>Bacteroidota</taxon>
        <taxon>Saprospiria</taxon>
        <taxon>Saprospirales</taxon>
        <taxon>Saprospiraceae</taxon>
        <taxon>Candidatus Defluviibacterium</taxon>
    </lineage>
</organism>
<gene>
    <name evidence="2" type="ORF">IPO85_18845</name>
</gene>
<sequence length="334" mass="39339">MKSPITSKEMKLTKERRSMDFRKETFEIVFHFYRCEDSGEQFTSTSLDEVNMNQVYNQYRDKFNIPFPDEIIRIREKYGLSAVKMSEILGFGVNSYRQYEAGEMPSIANAKMIQMVDDPKFFIDMVELCATLDDKAKTKYIQKAQLLLEERKRNMFNLNFKEYLLGNHLADIYSGYRNPNFEKFTEMVVYFSEKIAPFKTKMNKLLFYTDFLMFKQSCFSISGVRYKAIDMGPVPNNFQSIFEYLVNNDDIEIHTTEFQNGHTGEQFKARKNRPFKADLFSQSELEVLDKVATAFKLTSTNGIIELSHLEEAWKKNEKDKSVISYEYAFELKQI</sequence>
<dbReference type="Gene3D" id="1.10.260.40">
    <property type="entry name" value="lambda repressor-like DNA-binding domains"/>
    <property type="match status" value="1"/>
</dbReference>
<feature type="domain" description="HTH cro/C1-type" evidence="1">
    <location>
        <begin position="71"/>
        <end position="113"/>
    </location>
</feature>
<dbReference type="AlphaFoldDB" id="A0A9D7XJ93"/>
<reference evidence="2 3" key="1">
    <citation type="submission" date="2020-10" db="EMBL/GenBank/DDBJ databases">
        <title>Connecting structure to function with the recovery of over 1000 high-quality activated sludge metagenome-assembled genomes encoding full-length rRNA genes using long-read sequencing.</title>
        <authorList>
            <person name="Singleton C.M."/>
            <person name="Petriglieri F."/>
            <person name="Kristensen J.M."/>
            <person name="Kirkegaard R.H."/>
            <person name="Michaelsen T.Y."/>
            <person name="Andersen M.H."/>
            <person name="Karst S.M."/>
            <person name="Dueholm M.S."/>
            <person name="Nielsen P.H."/>
            <person name="Albertsen M."/>
        </authorList>
    </citation>
    <scope>NUCLEOTIDE SEQUENCE [LARGE SCALE GENOMIC DNA]</scope>
    <source>
        <strain evidence="2">Ribe_18-Q3-R11-54_BAT3C.373</strain>
    </source>
</reference>
<dbReference type="InterPro" id="IPR001387">
    <property type="entry name" value="Cro/C1-type_HTH"/>
</dbReference>
<dbReference type="Proteomes" id="UP000808349">
    <property type="component" value="Unassembled WGS sequence"/>
</dbReference>
<evidence type="ECO:0000313" key="2">
    <source>
        <dbReference type="EMBL" id="MBK9719532.1"/>
    </source>
</evidence>
<evidence type="ECO:0000259" key="1">
    <source>
        <dbReference type="PROSITE" id="PS50943"/>
    </source>
</evidence>
<dbReference type="InterPro" id="IPR010982">
    <property type="entry name" value="Lambda_DNA-bd_dom_sf"/>
</dbReference>
<dbReference type="CDD" id="cd00093">
    <property type="entry name" value="HTH_XRE"/>
    <property type="match status" value="1"/>
</dbReference>
<dbReference type="EMBL" id="JADKFW010000021">
    <property type="protein sequence ID" value="MBK9719532.1"/>
    <property type="molecule type" value="Genomic_DNA"/>
</dbReference>
<dbReference type="Pfam" id="PF13274">
    <property type="entry name" value="SocA_Panacea"/>
    <property type="match status" value="1"/>
</dbReference>
<dbReference type="InterPro" id="IPR032758">
    <property type="entry name" value="MqsA/HigA-2"/>
</dbReference>
<proteinExistence type="predicted"/>
<accession>A0A9D7XJ93</accession>
<evidence type="ECO:0000313" key="3">
    <source>
        <dbReference type="Proteomes" id="UP000808349"/>
    </source>
</evidence>
<dbReference type="Pfam" id="PF15731">
    <property type="entry name" value="MqsA_antitoxin"/>
    <property type="match status" value="1"/>
</dbReference>
<comment type="caution">
    <text evidence="2">The sequence shown here is derived from an EMBL/GenBank/DDBJ whole genome shotgun (WGS) entry which is preliminary data.</text>
</comment>
<dbReference type="InterPro" id="IPR022452">
    <property type="entry name" value="MqsA"/>
</dbReference>
<dbReference type="NCBIfam" id="TIGR03830">
    <property type="entry name" value="CxxCG_CxxCG_HTH"/>
    <property type="match status" value="1"/>
</dbReference>
<dbReference type="InterPro" id="IPR025272">
    <property type="entry name" value="SocA_Panacea"/>
</dbReference>